<dbReference type="InterPro" id="IPR014161">
    <property type="entry name" value="Tol-Pal_TolA"/>
</dbReference>
<sequence length="223" mass="24277">MNKNQKPHFKQNAIALSFTIGVHAIAIVGLLFLGLSKPPEQPKKLTTILVKPEDLPPPLAKAVEQETTATNEAKEVLTPIVDETLPQNLPAAPPPPTAQQLTAQKQKAEQAQQAKLAEQKRKGDEAAKAKQAAEQRKADEAQAQKQRADAEAKRQAESKARSEAEQKRKAEQNAKADEAAKAKQAAEQRKAAEDAKRKAETDAKLKREAQKAENAKLQAQQDA</sequence>
<evidence type="ECO:0000256" key="1">
    <source>
        <dbReference type="SAM" id="MobiDB-lite"/>
    </source>
</evidence>
<feature type="region of interest" description="Disordered" evidence="1">
    <location>
        <begin position="85"/>
        <end position="223"/>
    </location>
</feature>
<feature type="compositionally biased region" description="Basic and acidic residues" evidence="1">
    <location>
        <begin position="117"/>
        <end position="214"/>
    </location>
</feature>
<evidence type="ECO:0000313" key="3">
    <source>
        <dbReference type="EMBL" id="KHN66386.1"/>
    </source>
</evidence>
<feature type="non-terminal residue" evidence="3">
    <location>
        <position position="223"/>
    </location>
</feature>
<protein>
    <submittedName>
        <fullName evidence="3">Gramicidin synthase</fullName>
    </submittedName>
</protein>
<keyword evidence="2" id="KW-0472">Membrane</keyword>
<dbReference type="EMBL" id="JHQK01000013">
    <property type="protein sequence ID" value="KHN66386.1"/>
    <property type="molecule type" value="Genomic_DNA"/>
</dbReference>
<reference evidence="3 4" key="1">
    <citation type="submission" date="2014-03" db="EMBL/GenBank/DDBJ databases">
        <title>Genome sequence of the diesel-degrader and plant-growth promoter Acinetobacter oleivorans PF-1 isolated from the roots of poplar tree.</title>
        <authorList>
            <person name="Gkorezis P."/>
            <person name="van Hamme J."/>
            <person name="Rineau F."/>
            <person name="Vangronsveld J."/>
            <person name="Francetti A."/>
        </authorList>
    </citation>
    <scope>NUCLEOTIDE SEQUENCE [LARGE SCALE GENOMIC DNA]</scope>
    <source>
        <strain evidence="3 4">PF1</strain>
    </source>
</reference>
<accession>A0A0B2U625</accession>
<organism evidence="3 4">
    <name type="scientific">Acinetobacter oleivorans</name>
    <dbReference type="NCBI Taxonomy" id="1148157"/>
    <lineage>
        <taxon>Bacteria</taxon>
        <taxon>Pseudomonadati</taxon>
        <taxon>Pseudomonadota</taxon>
        <taxon>Gammaproteobacteria</taxon>
        <taxon>Moraxellales</taxon>
        <taxon>Moraxellaceae</taxon>
        <taxon>Acinetobacter</taxon>
    </lineage>
</organism>
<evidence type="ECO:0000256" key="2">
    <source>
        <dbReference type="SAM" id="Phobius"/>
    </source>
</evidence>
<dbReference type="Proteomes" id="UP000031012">
    <property type="component" value="Unassembled WGS sequence"/>
</dbReference>
<dbReference type="NCBIfam" id="TIGR02794">
    <property type="entry name" value="tolA_full"/>
    <property type="match status" value="1"/>
</dbReference>
<feature type="transmembrane region" description="Helical" evidence="2">
    <location>
        <begin position="12"/>
        <end position="35"/>
    </location>
</feature>
<comment type="caution">
    <text evidence="3">The sequence shown here is derived from an EMBL/GenBank/DDBJ whole genome shotgun (WGS) entry which is preliminary data.</text>
</comment>
<dbReference type="GO" id="GO:0016020">
    <property type="term" value="C:membrane"/>
    <property type="evidence" value="ECO:0007669"/>
    <property type="project" value="InterPro"/>
</dbReference>
<proteinExistence type="predicted"/>
<keyword evidence="2" id="KW-1133">Transmembrane helix</keyword>
<dbReference type="GO" id="GO:0043213">
    <property type="term" value="P:bacteriocin transport"/>
    <property type="evidence" value="ECO:0007669"/>
    <property type="project" value="InterPro"/>
</dbReference>
<evidence type="ECO:0000313" key="4">
    <source>
        <dbReference type="Proteomes" id="UP000031012"/>
    </source>
</evidence>
<gene>
    <name evidence="3" type="ORF">DH17_03500</name>
</gene>
<feature type="compositionally biased region" description="Low complexity" evidence="1">
    <location>
        <begin position="98"/>
        <end position="116"/>
    </location>
</feature>
<dbReference type="AlphaFoldDB" id="A0A0B2U625"/>
<name>A0A0B2U625_9GAMM</name>
<dbReference type="GO" id="GO:0019534">
    <property type="term" value="F:toxin transmembrane transporter activity"/>
    <property type="evidence" value="ECO:0007669"/>
    <property type="project" value="InterPro"/>
</dbReference>
<keyword evidence="2" id="KW-0812">Transmembrane</keyword>